<dbReference type="Proteomes" id="UP000185596">
    <property type="component" value="Unassembled WGS sequence"/>
</dbReference>
<comment type="caution">
    <text evidence="10">The sequence shown here is derived from an EMBL/GenBank/DDBJ whole genome shotgun (WGS) entry which is preliminary data.</text>
</comment>
<evidence type="ECO:0000313" key="10">
    <source>
        <dbReference type="EMBL" id="OLF15452.1"/>
    </source>
</evidence>
<organism evidence="10 11">
    <name type="scientific">Actinophytocola xanthii</name>
    <dbReference type="NCBI Taxonomy" id="1912961"/>
    <lineage>
        <taxon>Bacteria</taxon>
        <taxon>Bacillati</taxon>
        <taxon>Actinomycetota</taxon>
        <taxon>Actinomycetes</taxon>
        <taxon>Pseudonocardiales</taxon>
        <taxon>Pseudonocardiaceae</taxon>
    </lineage>
</organism>
<dbReference type="GO" id="GO:0004519">
    <property type="term" value="F:endonuclease activity"/>
    <property type="evidence" value="ECO:0007669"/>
    <property type="project" value="UniProtKB-KW"/>
</dbReference>
<sequence>MRVLTLNIQHDAGDQRRLPLLNRELRRLRPHLVALQEVREHQLPVLLAGTDLRHTTHQSALIRTTDVGGSVVATRWPHRVVDSMERRENNAHWWLLAVTVTVPARGDLLFVTGSTPWEPSAEWAREHQARELVALIARHPTPLPPVVAGDLNAAPDSASIRHLTAHLRDAWATAGQGAGHTWTVDNPLAAAEIARLIGDPTHRRRIDYVLAGREARVRSATLVANHPVDGVWLSDHFGVLADLDLTGVRH</sequence>
<name>A0A1Q8CM76_9PSEU</name>
<evidence type="ECO:0000256" key="1">
    <source>
        <dbReference type="ARBA" id="ARBA00001936"/>
    </source>
</evidence>
<accession>A0A1Q8CM76</accession>
<keyword evidence="11" id="KW-1185">Reference proteome</keyword>
<dbReference type="GO" id="GO:0046872">
    <property type="term" value="F:metal ion binding"/>
    <property type="evidence" value="ECO:0007669"/>
    <property type="project" value="UniProtKB-KW"/>
</dbReference>
<dbReference type="InterPro" id="IPR051547">
    <property type="entry name" value="TDP2-like"/>
</dbReference>
<dbReference type="InterPro" id="IPR005135">
    <property type="entry name" value="Endo/exonuclease/phosphatase"/>
</dbReference>
<dbReference type="PANTHER" id="PTHR15822:SF4">
    <property type="entry name" value="TYROSYL-DNA PHOSPHODIESTERASE 2"/>
    <property type="match status" value="1"/>
</dbReference>
<dbReference type="InterPro" id="IPR036691">
    <property type="entry name" value="Endo/exonu/phosph_ase_sf"/>
</dbReference>
<evidence type="ECO:0000256" key="4">
    <source>
        <dbReference type="ARBA" id="ARBA00022723"/>
    </source>
</evidence>
<comment type="cofactor">
    <cofactor evidence="1">
        <name>Mn(2+)</name>
        <dbReference type="ChEBI" id="CHEBI:29035"/>
    </cofactor>
</comment>
<feature type="domain" description="Endonuclease/exonuclease/phosphatase" evidence="9">
    <location>
        <begin position="4"/>
        <end position="236"/>
    </location>
</feature>
<keyword evidence="10" id="KW-0255">Endonuclease</keyword>
<evidence type="ECO:0000256" key="7">
    <source>
        <dbReference type="ARBA" id="ARBA00022842"/>
    </source>
</evidence>
<proteinExistence type="predicted"/>
<evidence type="ECO:0000256" key="6">
    <source>
        <dbReference type="ARBA" id="ARBA00022801"/>
    </source>
</evidence>
<keyword evidence="10" id="KW-0269">Exonuclease</keyword>
<keyword evidence="8" id="KW-0234">DNA repair</keyword>
<dbReference type="Pfam" id="PF03372">
    <property type="entry name" value="Exo_endo_phos"/>
    <property type="match status" value="1"/>
</dbReference>
<dbReference type="Gene3D" id="3.60.10.10">
    <property type="entry name" value="Endonuclease/exonuclease/phosphatase"/>
    <property type="match status" value="1"/>
</dbReference>
<evidence type="ECO:0000313" key="11">
    <source>
        <dbReference type="Proteomes" id="UP000185596"/>
    </source>
</evidence>
<evidence type="ECO:0000256" key="3">
    <source>
        <dbReference type="ARBA" id="ARBA00022722"/>
    </source>
</evidence>
<dbReference type="EMBL" id="MSIE01000041">
    <property type="protein sequence ID" value="OLF15452.1"/>
    <property type="molecule type" value="Genomic_DNA"/>
</dbReference>
<dbReference type="GO" id="GO:0006281">
    <property type="term" value="P:DNA repair"/>
    <property type="evidence" value="ECO:0007669"/>
    <property type="project" value="UniProtKB-KW"/>
</dbReference>
<dbReference type="GO" id="GO:0004527">
    <property type="term" value="F:exonuclease activity"/>
    <property type="evidence" value="ECO:0007669"/>
    <property type="project" value="UniProtKB-KW"/>
</dbReference>
<evidence type="ECO:0000256" key="5">
    <source>
        <dbReference type="ARBA" id="ARBA00022763"/>
    </source>
</evidence>
<dbReference type="SUPFAM" id="SSF56219">
    <property type="entry name" value="DNase I-like"/>
    <property type="match status" value="1"/>
</dbReference>
<gene>
    <name evidence="10" type="ORF">BU204_21820</name>
</gene>
<keyword evidence="7" id="KW-0460">Magnesium</keyword>
<evidence type="ECO:0000256" key="8">
    <source>
        <dbReference type="ARBA" id="ARBA00023204"/>
    </source>
</evidence>
<keyword evidence="5" id="KW-0227">DNA damage</keyword>
<reference evidence="10 11" key="1">
    <citation type="submission" date="2016-12" db="EMBL/GenBank/DDBJ databases">
        <title>The draft genome sequence of Actinophytocola sp. 11-183.</title>
        <authorList>
            <person name="Wang W."/>
            <person name="Yuan L."/>
        </authorList>
    </citation>
    <scope>NUCLEOTIDE SEQUENCE [LARGE SCALE GENOMIC DNA]</scope>
    <source>
        <strain evidence="10 11">11-183</strain>
    </source>
</reference>
<dbReference type="OrthoDB" id="9787701at2"/>
<dbReference type="PANTHER" id="PTHR15822">
    <property type="entry name" value="TRAF AND TNF RECEPTOR-ASSOCIATED PROTEIN"/>
    <property type="match status" value="1"/>
</dbReference>
<comment type="cofactor">
    <cofactor evidence="2">
        <name>Mg(2+)</name>
        <dbReference type="ChEBI" id="CHEBI:18420"/>
    </cofactor>
</comment>
<keyword evidence="3" id="KW-0540">Nuclease</keyword>
<evidence type="ECO:0000256" key="2">
    <source>
        <dbReference type="ARBA" id="ARBA00001946"/>
    </source>
</evidence>
<dbReference type="STRING" id="1912961.BU204_21820"/>
<evidence type="ECO:0000259" key="9">
    <source>
        <dbReference type="Pfam" id="PF03372"/>
    </source>
</evidence>
<protein>
    <submittedName>
        <fullName evidence="10">Endonuclease/exonuclease/phosphatase</fullName>
    </submittedName>
</protein>
<keyword evidence="6" id="KW-0378">Hydrolase</keyword>
<keyword evidence="4" id="KW-0479">Metal-binding</keyword>
<dbReference type="AlphaFoldDB" id="A0A1Q8CM76"/>